<dbReference type="InterPro" id="IPR050107">
    <property type="entry name" value="ABC_carbohydrate_import_ATPase"/>
</dbReference>
<evidence type="ECO:0000256" key="10">
    <source>
        <dbReference type="ARBA" id="ARBA00023136"/>
    </source>
</evidence>
<evidence type="ECO:0000256" key="4">
    <source>
        <dbReference type="ARBA" id="ARBA00022475"/>
    </source>
</evidence>
<dbReference type="Proteomes" id="UP000248132">
    <property type="component" value="Unassembled WGS sequence"/>
</dbReference>
<dbReference type="InterPro" id="IPR017871">
    <property type="entry name" value="ABC_transporter-like_CS"/>
</dbReference>
<dbReference type="PROSITE" id="PS00211">
    <property type="entry name" value="ABC_TRANSPORTER_1"/>
    <property type="match status" value="1"/>
</dbReference>
<evidence type="ECO:0000256" key="1">
    <source>
        <dbReference type="ARBA" id="ARBA00004202"/>
    </source>
</evidence>
<protein>
    <submittedName>
        <fullName evidence="12">Inositol transport system ATP-binding protein</fullName>
    </submittedName>
</protein>
<dbReference type="CDD" id="cd03216">
    <property type="entry name" value="ABC_Carb_Monos_I"/>
    <property type="match status" value="1"/>
</dbReference>
<evidence type="ECO:0000259" key="11">
    <source>
        <dbReference type="PROSITE" id="PS50893"/>
    </source>
</evidence>
<keyword evidence="3" id="KW-0813">Transport</keyword>
<sequence length="497" mass="55377">MEKDFILELDNISKSFPGVRALENVNIRVKKGTVHVIVGENGAGKSTLMKIINGNHQPDTGKIVYKGKEMVMKDTIMTGQIGISMIYQELNFIPELTVAENLFLGREPYVGIKSILNNKQLYKKADELLKKEGLSYSPYTKMKELSVSDIQMLEIVKAVSIDANLIIMDEPTSAITNREVDKLFDKIEKLKEKGVAIIYISHKLNEVFRIADEISVLRDGVIIETRAAADFDHDSIISMMVGRQITNIYPKEKVDIGEVVLKVQELCSGKIFKNVSFEARKGEIVGIAGLMGAGRTELSSAIFGMDSYDSGKIILEGREIKIRSVSDAIKSGIIMLTEDRKKYGLVLKRSIRENISLPNLKQFTRLGWLEIKKELSEVAQKSKELEVKTPGLDIAADSLSGGNQQKVVIAKWLLAKPKVLILDEPTRGIDVGAKFEIYRLMVKMAEQGMTIIMISSELPELIGMSDRIYVMRQGEIAGELPENEFSQESIMRIATGG</sequence>
<dbReference type="Gene3D" id="3.40.50.300">
    <property type="entry name" value="P-loop containing nucleotide triphosphate hydrolases"/>
    <property type="match status" value="2"/>
</dbReference>
<dbReference type="SMART" id="SM00382">
    <property type="entry name" value="AAA"/>
    <property type="match status" value="2"/>
</dbReference>
<dbReference type="RefSeq" id="WP_110461557.1">
    <property type="nucleotide sequence ID" value="NZ_QKMR01000007.1"/>
</dbReference>
<evidence type="ECO:0000256" key="5">
    <source>
        <dbReference type="ARBA" id="ARBA00022597"/>
    </source>
</evidence>
<dbReference type="GO" id="GO:0005524">
    <property type="term" value="F:ATP binding"/>
    <property type="evidence" value="ECO:0007669"/>
    <property type="project" value="UniProtKB-KW"/>
</dbReference>
<dbReference type="AlphaFoldDB" id="A0A318XN03"/>
<evidence type="ECO:0000256" key="2">
    <source>
        <dbReference type="ARBA" id="ARBA00004533"/>
    </source>
</evidence>
<dbReference type="PANTHER" id="PTHR43790:SF9">
    <property type="entry name" value="GALACTOFURANOSE TRANSPORTER ATP-BINDING PROTEIN YTFR"/>
    <property type="match status" value="1"/>
</dbReference>
<dbReference type="InterPro" id="IPR027417">
    <property type="entry name" value="P-loop_NTPase"/>
</dbReference>
<dbReference type="InterPro" id="IPR003439">
    <property type="entry name" value="ABC_transporter-like_ATP-bd"/>
</dbReference>
<keyword evidence="8 12" id="KW-0067">ATP-binding</keyword>
<gene>
    <name evidence="12" type="ORF">LY28_01502</name>
</gene>
<dbReference type="GO" id="GO:0016887">
    <property type="term" value="F:ATP hydrolysis activity"/>
    <property type="evidence" value="ECO:0007669"/>
    <property type="project" value="InterPro"/>
</dbReference>
<dbReference type="CDD" id="cd03215">
    <property type="entry name" value="ABC_Carb_Monos_II"/>
    <property type="match status" value="1"/>
</dbReference>
<keyword evidence="13" id="KW-1185">Reference proteome</keyword>
<feature type="domain" description="ABC transporter" evidence="11">
    <location>
        <begin position="254"/>
        <end position="493"/>
    </location>
</feature>
<dbReference type="FunFam" id="3.40.50.300:FF:000126">
    <property type="entry name" value="Galactose/methyl galactoside import ATP-binding protein MglA"/>
    <property type="match status" value="1"/>
</dbReference>
<reference evidence="12 13" key="1">
    <citation type="submission" date="2018-06" db="EMBL/GenBank/DDBJ databases">
        <title>Genomic Encyclopedia of Type Strains, Phase I: the one thousand microbial genomes (KMG-I) project.</title>
        <authorList>
            <person name="Kyrpides N."/>
        </authorList>
    </citation>
    <scope>NUCLEOTIDE SEQUENCE [LARGE SCALE GENOMIC DNA]</scope>
    <source>
        <strain evidence="12 13">DSM 19573</strain>
    </source>
</reference>
<evidence type="ECO:0000313" key="13">
    <source>
        <dbReference type="Proteomes" id="UP000248132"/>
    </source>
</evidence>
<evidence type="ECO:0000256" key="3">
    <source>
        <dbReference type="ARBA" id="ARBA00022448"/>
    </source>
</evidence>
<dbReference type="GO" id="GO:0015749">
    <property type="term" value="P:monosaccharide transmembrane transport"/>
    <property type="evidence" value="ECO:0007669"/>
    <property type="project" value="UniProtKB-ARBA"/>
</dbReference>
<accession>A0A318XN03</accession>
<keyword evidence="9" id="KW-1278">Translocase</keyword>
<dbReference type="PROSITE" id="PS50893">
    <property type="entry name" value="ABC_TRANSPORTER_2"/>
    <property type="match status" value="2"/>
</dbReference>
<comment type="subcellular location">
    <subcellularLocation>
        <location evidence="2">Cell inner membrane</location>
    </subcellularLocation>
    <subcellularLocation>
        <location evidence="1">Cell membrane</location>
        <topology evidence="1">Peripheral membrane protein</topology>
    </subcellularLocation>
</comment>
<dbReference type="EMBL" id="QKMR01000007">
    <property type="protein sequence ID" value="PYG88171.1"/>
    <property type="molecule type" value="Genomic_DNA"/>
</dbReference>
<keyword evidence="7" id="KW-0547">Nucleotide-binding</keyword>
<dbReference type="SUPFAM" id="SSF52540">
    <property type="entry name" value="P-loop containing nucleoside triphosphate hydrolases"/>
    <property type="match status" value="2"/>
</dbReference>
<keyword evidence="4" id="KW-1003">Cell membrane</keyword>
<feature type="domain" description="ABC transporter" evidence="11">
    <location>
        <begin position="7"/>
        <end position="244"/>
    </location>
</feature>
<evidence type="ECO:0000256" key="7">
    <source>
        <dbReference type="ARBA" id="ARBA00022741"/>
    </source>
</evidence>
<dbReference type="FunFam" id="3.40.50.300:FF:000127">
    <property type="entry name" value="Ribose import ATP-binding protein RbsA"/>
    <property type="match status" value="1"/>
</dbReference>
<evidence type="ECO:0000256" key="8">
    <source>
        <dbReference type="ARBA" id="ARBA00022840"/>
    </source>
</evidence>
<keyword evidence="5" id="KW-0762">Sugar transport</keyword>
<keyword evidence="6" id="KW-0677">Repeat</keyword>
<name>A0A318XN03_9FIRM</name>
<dbReference type="PANTHER" id="PTHR43790">
    <property type="entry name" value="CARBOHYDRATE TRANSPORT ATP-BINDING PROTEIN MG119-RELATED"/>
    <property type="match status" value="1"/>
</dbReference>
<dbReference type="Pfam" id="PF00005">
    <property type="entry name" value="ABC_tran"/>
    <property type="match status" value="2"/>
</dbReference>
<dbReference type="GO" id="GO:0005886">
    <property type="term" value="C:plasma membrane"/>
    <property type="evidence" value="ECO:0007669"/>
    <property type="project" value="UniProtKB-SubCell"/>
</dbReference>
<dbReference type="InterPro" id="IPR003593">
    <property type="entry name" value="AAA+_ATPase"/>
</dbReference>
<proteinExistence type="predicted"/>
<organism evidence="12 13">
    <name type="scientific">Ruminiclostridium sufflavum DSM 19573</name>
    <dbReference type="NCBI Taxonomy" id="1121337"/>
    <lineage>
        <taxon>Bacteria</taxon>
        <taxon>Bacillati</taxon>
        <taxon>Bacillota</taxon>
        <taxon>Clostridia</taxon>
        <taxon>Eubacteriales</taxon>
        <taxon>Oscillospiraceae</taxon>
        <taxon>Ruminiclostridium</taxon>
    </lineage>
</organism>
<evidence type="ECO:0000256" key="6">
    <source>
        <dbReference type="ARBA" id="ARBA00022737"/>
    </source>
</evidence>
<keyword evidence="10" id="KW-0472">Membrane</keyword>
<dbReference type="OrthoDB" id="9771863at2"/>
<comment type="caution">
    <text evidence="12">The sequence shown here is derived from an EMBL/GenBank/DDBJ whole genome shotgun (WGS) entry which is preliminary data.</text>
</comment>
<evidence type="ECO:0000256" key="9">
    <source>
        <dbReference type="ARBA" id="ARBA00022967"/>
    </source>
</evidence>
<evidence type="ECO:0000313" key="12">
    <source>
        <dbReference type="EMBL" id="PYG88171.1"/>
    </source>
</evidence>